<evidence type="ECO:0000313" key="3">
    <source>
        <dbReference type="Proteomes" id="UP000004605"/>
    </source>
</evidence>
<dbReference type="RefSeq" id="WP_006710724.1">
    <property type="nucleotide sequence ID" value="NZ_AFWF01000027.1"/>
</dbReference>
<name>F9RXX9_9VIBR</name>
<sequence>MNEVDKLNQIAENMKKEQLNHRELIAQQTSVEVSDKEVDGMDRLIYNHCLNKKAFRELTRLSPITFQNKIQKSIDEHIIQEPIYQNKQHLFTRDHILTLMEYWDMPKYRDTYHSRVIAIENQKGGTGKSTTSSTLSVAAALDLDANAKVLLIDLDPQGTLGQGMITNVDSDAFYLTAVDIILGKFENSGDYSDLISQGYTDREIILNSPFNTHLPNLDVMPAFATDERFHDLFWQAESDELKTELVCRFAQEIVPILKEKYDLIFIDTPPQESPLIWVANEALDCLLVPISPREYDFASTTNYLMTTTTRFKSLPSKGNNLLWSRILVVNHDEKSKPERDVVDKLSRTVQDRLMSSYIIHSDLVVTAAELNRTALDIAKTEKRVSNKKHDETITSINSVYRQFIREVKSVSVKSEVVS</sequence>
<dbReference type="Pfam" id="PF13614">
    <property type="entry name" value="AAA_31"/>
    <property type="match status" value="1"/>
</dbReference>
<dbReference type="CDD" id="cd02042">
    <property type="entry name" value="ParAB_family"/>
    <property type="match status" value="1"/>
</dbReference>
<keyword evidence="3" id="KW-1185">Reference proteome</keyword>
<dbReference type="PANTHER" id="PTHR13696">
    <property type="entry name" value="P-LOOP CONTAINING NUCLEOSIDE TRIPHOSPHATE HYDROLASE"/>
    <property type="match status" value="1"/>
</dbReference>
<dbReference type="InterPro" id="IPR025669">
    <property type="entry name" value="AAA_dom"/>
</dbReference>
<evidence type="ECO:0000313" key="2">
    <source>
        <dbReference type="EMBL" id="EGU47179.1"/>
    </source>
</evidence>
<accession>F9RXX9</accession>
<dbReference type="InterPro" id="IPR027417">
    <property type="entry name" value="P-loop_NTPase"/>
</dbReference>
<dbReference type="OrthoDB" id="6289637at2"/>
<dbReference type="PANTHER" id="PTHR13696:SF98">
    <property type="entry name" value="PLASMID PARTITION PROTEIN A"/>
    <property type="match status" value="1"/>
</dbReference>
<protein>
    <submittedName>
        <fullName evidence="2">ParA</fullName>
    </submittedName>
</protein>
<dbReference type="Gene3D" id="3.40.50.300">
    <property type="entry name" value="P-loop containing nucleotide triphosphate hydrolases"/>
    <property type="match status" value="1"/>
</dbReference>
<reference evidence="2 3" key="1">
    <citation type="journal article" date="2012" name="Int. J. Syst. Evol. Microbiol.">
        <title>Vibrio caribbeanicus sp. nov., isolated from the marine sponge Scleritoderma cyanea.</title>
        <authorList>
            <person name="Hoffmann M."/>
            <person name="Monday S.R."/>
            <person name="Allard M.W."/>
            <person name="Strain E.A."/>
            <person name="Whittaker P."/>
            <person name="Naum M."/>
            <person name="McCarthy P.J."/>
            <person name="Lopez J.V."/>
            <person name="Fischer M."/>
            <person name="Brown E.W."/>
        </authorList>
    </citation>
    <scope>NUCLEOTIDE SEQUENCE [LARGE SCALE GENOMIC DNA]</scope>
    <source>
        <strain evidence="2 3">ATCC 700023</strain>
    </source>
</reference>
<feature type="domain" description="AAA" evidence="1">
    <location>
        <begin position="115"/>
        <end position="303"/>
    </location>
</feature>
<organism evidence="2 3">
    <name type="scientific">Vibrio ichthyoenteri ATCC 700023</name>
    <dbReference type="NCBI Taxonomy" id="870968"/>
    <lineage>
        <taxon>Bacteria</taxon>
        <taxon>Pseudomonadati</taxon>
        <taxon>Pseudomonadota</taxon>
        <taxon>Gammaproteobacteria</taxon>
        <taxon>Vibrionales</taxon>
        <taxon>Vibrionaceae</taxon>
        <taxon>Vibrio</taxon>
    </lineage>
</organism>
<dbReference type="InterPro" id="IPR050678">
    <property type="entry name" value="DNA_Partitioning_ATPase"/>
</dbReference>
<proteinExistence type="predicted"/>
<dbReference type="AlphaFoldDB" id="F9RXX9"/>
<gene>
    <name evidence="2" type="ORF">VII00023_19064</name>
</gene>
<comment type="caution">
    <text evidence="2">The sequence shown here is derived from an EMBL/GenBank/DDBJ whole genome shotgun (WGS) entry which is preliminary data.</text>
</comment>
<dbReference type="SUPFAM" id="SSF52540">
    <property type="entry name" value="P-loop containing nucleoside triphosphate hydrolases"/>
    <property type="match status" value="1"/>
</dbReference>
<evidence type="ECO:0000259" key="1">
    <source>
        <dbReference type="Pfam" id="PF13614"/>
    </source>
</evidence>
<dbReference type="EMBL" id="AFWF01000027">
    <property type="protein sequence ID" value="EGU47179.1"/>
    <property type="molecule type" value="Genomic_DNA"/>
</dbReference>
<dbReference type="Proteomes" id="UP000004605">
    <property type="component" value="Unassembled WGS sequence"/>
</dbReference>